<accession>A0AAV9CXV7</accession>
<evidence type="ECO:0000256" key="1">
    <source>
        <dbReference type="SAM" id="MobiDB-lite"/>
    </source>
</evidence>
<feature type="region of interest" description="Disordered" evidence="1">
    <location>
        <begin position="1"/>
        <end position="43"/>
    </location>
</feature>
<evidence type="ECO:0000313" key="3">
    <source>
        <dbReference type="Proteomes" id="UP001180020"/>
    </source>
</evidence>
<gene>
    <name evidence="2" type="ORF">QJS10_CPB17g02543</name>
</gene>
<dbReference type="Proteomes" id="UP001180020">
    <property type="component" value="Unassembled WGS sequence"/>
</dbReference>
<name>A0AAV9CXV7_ACOCL</name>
<keyword evidence="3" id="KW-1185">Reference proteome</keyword>
<protein>
    <submittedName>
        <fullName evidence="2">Uncharacterized protein</fullName>
    </submittedName>
</protein>
<evidence type="ECO:0000313" key="2">
    <source>
        <dbReference type="EMBL" id="KAK1293274.1"/>
    </source>
</evidence>
<organism evidence="2 3">
    <name type="scientific">Acorus calamus</name>
    <name type="common">Sweet flag</name>
    <dbReference type="NCBI Taxonomy" id="4465"/>
    <lineage>
        <taxon>Eukaryota</taxon>
        <taxon>Viridiplantae</taxon>
        <taxon>Streptophyta</taxon>
        <taxon>Embryophyta</taxon>
        <taxon>Tracheophyta</taxon>
        <taxon>Spermatophyta</taxon>
        <taxon>Magnoliopsida</taxon>
        <taxon>Liliopsida</taxon>
        <taxon>Acoraceae</taxon>
        <taxon>Acorus</taxon>
    </lineage>
</organism>
<proteinExistence type="predicted"/>
<dbReference type="AlphaFoldDB" id="A0AAV9CXV7"/>
<sequence>MDDPNPGNSSEKDHPSLPMDDPNPGNSSGKGTACHPSLPRNEEGTNDLIIYEHCSKAVPQGVLGL</sequence>
<reference evidence="2" key="1">
    <citation type="journal article" date="2023" name="Nat. Commun.">
        <title>Diploid and tetraploid genomes of Acorus and the evolution of monocots.</title>
        <authorList>
            <person name="Ma L."/>
            <person name="Liu K.W."/>
            <person name="Li Z."/>
            <person name="Hsiao Y.Y."/>
            <person name="Qi Y."/>
            <person name="Fu T."/>
            <person name="Tang G.D."/>
            <person name="Zhang D."/>
            <person name="Sun W.H."/>
            <person name="Liu D.K."/>
            <person name="Li Y."/>
            <person name="Chen G.Z."/>
            <person name="Liu X.D."/>
            <person name="Liao X.Y."/>
            <person name="Jiang Y.T."/>
            <person name="Yu X."/>
            <person name="Hao Y."/>
            <person name="Huang J."/>
            <person name="Zhao X.W."/>
            <person name="Ke S."/>
            <person name="Chen Y.Y."/>
            <person name="Wu W.L."/>
            <person name="Hsu J.L."/>
            <person name="Lin Y.F."/>
            <person name="Huang M.D."/>
            <person name="Li C.Y."/>
            <person name="Huang L."/>
            <person name="Wang Z.W."/>
            <person name="Zhao X."/>
            <person name="Zhong W.Y."/>
            <person name="Peng D.H."/>
            <person name="Ahmad S."/>
            <person name="Lan S."/>
            <person name="Zhang J.S."/>
            <person name="Tsai W.C."/>
            <person name="Van de Peer Y."/>
            <person name="Liu Z.J."/>
        </authorList>
    </citation>
    <scope>NUCLEOTIDE SEQUENCE</scope>
    <source>
        <strain evidence="2">CP</strain>
    </source>
</reference>
<comment type="caution">
    <text evidence="2">The sequence shown here is derived from an EMBL/GenBank/DDBJ whole genome shotgun (WGS) entry which is preliminary data.</text>
</comment>
<reference evidence="2" key="2">
    <citation type="submission" date="2023-06" db="EMBL/GenBank/DDBJ databases">
        <authorList>
            <person name="Ma L."/>
            <person name="Liu K.-W."/>
            <person name="Li Z."/>
            <person name="Hsiao Y.-Y."/>
            <person name="Qi Y."/>
            <person name="Fu T."/>
            <person name="Tang G."/>
            <person name="Zhang D."/>
            <person name="Sun W.-H."/>
            <person name="Liu D.-K."/>
            <person name="Li Y."/>
            <person name="Chen G.-Z."/>
            <person name="Liu X.-D."/>
            <person name="Liao X.-Y."/>
            <person name="Jiang Y.-T."/>
            <person name="Yu X."/>
            <person name="Hao Y."/>
            <person name="Huang J."/>
            <person name="Zhao X.-W."/>
            <person name="Ke S."/>
            <person name="Chen Y.-Y."/>
            <person name="Wu W.-L."/>
            <person name="Hsu J.-L."/>
            <person name="Lin Y.-F."/>
            <person name="Huang M.-D."/>
            <person name="Li C.-Y."/>
            <person name="Huang L."/>
            <person name="Wang Z.-W."/>
            <person name="Zhao X."/>
            <person name="Zhong W.-Y."/>
            <person name="Peng D.-H."/>
            <person name="Ahmad S."/>
            <person name="Lan S."/>
            <person name="Zhang J.-S."/>
            <person name="Tsai W.-C."/>
            <person name="Van De Peer Y."/>
            <person name="Liu Z.-J."/>
        </authorList>
    </citation>
    <scope>NUCLEOTIDE SEQUENCE</scope>
    <source>
        <strain evidence="2">CP</strain>
        <tissue evidence="2">Leaves</tissue>
    </source>
</reference>
<dbReference type="EMBL" id="JAUJYO010000017">
    <property type="protein sequence ID" value="KAK1293274.1"/>
    <property type="molecule type" value="Genomic_DNA"/>
</dbReference>